<evidence type="ECO:0000256" key="4">
    <source>
        <dbReference type="ARBA" id="ARBA00023002"/>
    </source>
</evidence>
<evidence type="ECO:0000256" key="1">
    <source>
        <dbReference type="ARBA" id="ARBA00001974"/>
    </source>
</evidence>
<protein>
    <submittedName>
        <fullName evidence="7">Flavocytochrome c</fullName>
    </submittedName>
</protein>
<comment type="similarity">
    <text evidence="5">Belongs to the FAD-dependent oxidoreductase 2 family. FRD/SDH subfamily.</text>
</comment>
<dbReference type="OrthoDB" id="311713at2"/>
<evidence type="ECO:0000256" key="5">
    <source>
        <dbReference type="RuleBase" id="RU366062"/>
    </source>
</evidence>
<organism evidence="7 8">
    <name type="scientific">Sediminispirochaeta smaragdinae (strain DSM 11293 / JCM 15392 / SEBR 4228)</name>
    <name type="common">Spirochaeta smaragdinae</name>
    <dbReference type="NCBI Taxonomy" id="573413"/>
    <lineage>
        <taxon>Bacteria</taxon>
        <taxon>Pseudomonadati</taxon>
        <taxon>Spirochaetota</taxon>
        <taxon>Spirochaetia</taxon>
        <taxon>Spirochaetales</taxon>
        <taxon>Spirochaetaceae</taxon>
        <taxon>Sediminispirochaeta</taxon>
    </lineage>
</organism>
<gene>
    <name evidence="7" type="ordered locus">Spirs_3604</name>
</gene>
<evidence type="ECO:0000259" key="6">
    <source>
        <dbReference type="Pfam" id="PF00890"/>
    </source>
</evidence>
<dbReference type="FunFam" id="3.90.700.10:FF:000007">
    <property type="entry name" value="NADH-dependent fumarate reductase"/>
    <property type="match status" value="1"/>
</dbReference>
<dbReference type="AlphaFoldDB" id="E1R7I7"/>
<dbReference type="Gene3D" id="3.50.50.60">
    <property type="entry name" value="FAD/NAD(P)-binding domain"/>
    <property type="match status" value="1"/>
</dbReference>
<dbReference type="PANTHER" id="PTHR43400">
    <property type="entry name" value="FUMARATE REDUCTASE"/>
    <property type="match status" value="1"/>
</dbReference>
<dbReference type="Proteomes" id="UP000002318">
    <property type="component" value="Chromosome"/>
</dbReference>
<dbReference type="GO" id="GO:0010181">
    <property type="term" value="F:FMN binding"/>
    <property type="evidence" value="ECO:0007669"/>
    <property type="project" value="InterPro"/>
</dbReference>
<keyword evidence="3 5" id="KW-0274">FAD</keyword>
<keyword evidence="2 5" id="KW-0285">Flavoprotein</keyword>
<evidence type="ECO:0000256" key="3">
    <source>
        <dbReference type="ARBA" id="ARBA00022827"/>
    </source>
</evidence>
<proteinExistence type="inferred from homology"/>
<accession>E1R7I7</accession>
<dbReference type="GO" id="GO:0016627">
    <property type="term" value="F:oxidoreductase activity, acting on the CH-CH group of donors"/>
    <property type="evidence" value="ECO:0007669"/>
    <property type="project" value="UniProtKB-ARBA"/>
</dbReference>
<dbReference type="RefSeq" id="WP_013256151.1">
    <property type="nucleotide sequence ID" value="NC_014364.1"/>
</dbReference>
<dbReference type="KEGG" id="ssm:Spirs_3604"/>
<dbReference type="InterPro" id="IPR050315">
    <property type="entry name" value="FAD-oxidoreductase_2"/>
</dbReference>
<dbReference type="InterPro" id="IPR003953">
    <property type="entry name" value="FAD-dep_OxRdtase_2_FAD-bd"/>
</dbReference>
<keyword evidence="8" id="KW-1185">Reference proteome</keyword>
<dbReference type="InterPro" id="IPR036188">
    <property type="entry name" value="FAD/NAD-bd_sf"/>
</dbReference>
<keyword evidence="4 5" id="KW-0560">Oxidoreductase</keyword>
<feature type="domain" description="FAD-dependent oxidoreductase 2 FAD-binding" evidence="6">
    <location>
        <begin position="29"/>
        <end position="452"/>
    </location>
</feature>
<evidence type="ECO:0000313" key="8">
    <source>
        <dbReference type="Proteomes" id="UP000002318"/>
    </source>
</evidence>
<dbReference type="STRING" id="573413.Spirs_3604"/>
<dbReference type="NCBIfam" id="TIGR01813">
    <property type="entry name" value="flavo_cyto_c"/>
    <property type="match status" value="1"/>
</dbReference>
<dbReference type="EMBL" id="CP002116">
    <property type="protein sequence ID" value="ADK82692.1"/>
    <property type="molecule type" value="Genomic_DNA"/>
</dbReference>
<dbReference type="InterPro" id="IPR010960">
    <property type="entry name" value="Flavocytochrome_c"/>
</dbReference>
<dbReference type="eggNOG" id="COG1053">
    <property type="taxonomic scope" value="Bacteria"/>
</dbReference>
<dbReference type="InterPro" id="IPR027477">
    <property type="entry name" value="Succ_DH/fumarate_Rdtase_cat_sf"/>
</dbReference>
<sequence length="472" mass="50644">MKKVLLAFLGVAAMGALCLFCLFLPERTDIVVVGGGAAGMSAAIEATERGCSVVLLEKMSYLGGNSLRATGGMNAACTEEQKKNGIVDSLDSYYQDTMKAGHWLNNKKLVRLLVRNSAESVSWLEHMGLDLSDVGRLAGHSISRTHRPAGGAPIGTSLIPVLTGQLNKRGIDVRTENRVIGLLHNQKGTEVFGVLTETREGRQYKIKASAVIIASGGFGSEPALYVKMDPDLKGFKTTNQPGATGDYLSIVEGLHPALVDMSYIQTHPTVEPNNGVLITEAVRGNGAVLVNRNGYRFTDELAFRDVLSREILKQPEKSAYLIFDDQIRKGLSATDTYFAMNLITKADTLSELAEMLGIHPVVLSQSVQRYNQLVMIGEDRDFGRNDLPSEIIHAPFYGIRIVPAVHYCMGGLKINEKAEVISESGGPIKGLFAAGEATGGIHAANRLGGNSLADAIAFGRIAAREAASLACR</sequence>
<dbReference type="Pfam" id="PF00890">
    <property type="entry name" value="FAD_binding_2"/>
    <property type="match status" value="1"/>
</dbReference>
<dbReference type="Gene3D" id="3.90.700.10">
    <property type="entry name" value="Succinate dehydrogenase/fumarate reductase flavoprotein, catalytic domain"/>
    <property type="match status" value="1"/>
</dbReference>
<evidence type="ECO:0000313" key="7">
    <source>
        <dbReference type="EMBL" id="ADK82692.1"/>
    </source>
</evidence>
<comment type="cofactor">
    <cofactor evidence="1">
        <name>FAD</name>
        <dbReference type="ChEBI" id="CHEBI:57692"/>
    </cofactor>
</comment>
<evidence type="ECO:0000256" key="2">
    <source>
        <dbReference type="ARBA" id="ARBA00022630"/>
    </source>
</evidence>
<dbReference type="SUPFAM" id="SSF56425">
    <property type="entry name" value="Succinate dehydrogenase/fumarate reductase flavoprotein, catalytic domain"/>
    <property type="match status" value="1"/>
</dbReference>
<dbReference type="PANTHER" id="PTHR43400:SF7">
    <property type="entry name" value="FAD-DEPENDENT OXIDOREDUCTASE 2 FAD BINDING DOMAIN-CONTAINING PROTEIN"/>
    <property type="match status" value="1"/>
</dbReference>
<reference evidence="7 8" key="1">
    <citation type="journal article" date="2010" name="Stand. Genomic Sci.">
        <title>Complete genome sequence of Spirochaeta smaragdinae type strain (SEBR 4228).</title>
        <authorList>
            <person name="Mavromatis K."/>
            <person name="Yasawong M."/>
            <person name="Chertkov O."/>
            <person name="Lapidus A."/>
            <person name="Lucas S."/>
            <person name="Nolan M."/>
            <person name="Del Rio T.G."/>
            <person name="Tice H."/>
            <person name="Cheng J.F."/>
            <person name="Pitluck S."/>
            <person name="Liolios K."/>
            <person name="Ivanova N."/>
            <person name="Tapia R."/>
            <person name="Han C."/>
            <person name="Bruce D."/>
            <person name="Goodwin L."/>
            <person name="Pati A."/>
            <person name="Chen A."/>
            <person name="Palaniappan K."/>
            <person name="Land M."/>
            <person name="Hauser L."/>
            <person name="Chang Y.J."/>
            <person name="Jeffries C.D."/>
            <person name="Detter J.C."/>
            <person name="Rohde M."/>
            <person name="Brambilla E."/>
            <person name="Spring S."/>
            <person name="Goker M."/>
            <person name="Sikorski J."/>
            <person name="Woyke T."/>
            <person name="Bristow J."/>
            <person name="Eisen J.A."/>
            <person name="Markowitz V."/>
            <person name="Hugenholtz P."/>
            <person name="Klenk H.P."/>
            <person name="Kyrpides N.C."/>
        </authorList>
    </citation>
    <scope>NUCLEOTIDE SEQUENCE [LARGE SCALE GENOMIC DNA]</scope>
    <source>
        <strain evidence="8">DSM 11293 / JCM 15392 / SEBR 4228</strain>
    </source>
</reference>
<dbReference type="HOGENOM" id="CLU_011398_4_5_12"/>
<dbReference type="SUPFAM" id="SSF51905">
    <property type="entry name" value="FAD/NAD(P)-binding domain"/>
    <property type="match status" value="1"/>
</dbReference>
<dbReference type="PRINTS" id="PR00368">
    <property type="entry name" value="FADPNR"/>
</dbReference>
<name>E1R7I7_SEDSS</name>